<feature type="transmembrane region" description="Helical" evidence="10">
    <location>
        <begin position="161"/>
        <end position="186"/>
    </location>
</feature>
<evidence type="ECO:0000256" key="10">
    <source>
        <dbReference type="SAM" id="Phobius"/>
    </source>
</evidence>
<dbReference type="InterPro" id="IPR017452">
    <property type="entry name" value="GPCR_Rhodpsn_7TM"/>
</dbReference>
<feature type="non-terminal residue" evidence="12">
    <location>
        <position position="618"/>
    </location>
</feature>
<feature type="transmembrane region" description="Helical" evidence="10">
    <location>
        <begin position="445"/>
        <end position="463"/>
    </location>
</feature>
<dbReference type="PANTHER" id="PTHR24232">
    <property type="entry name" value="G-PROTEIN COUPLED RECEPTOR"/>
    <property type="match status" value="1"/>
</dbReference>
<feature type="non-terminal residue" evidence="12">
    <location>
        <position position="1"/>
    </location>
</feature>
<evidence type="ECO:0000256" key="1">
    <source>
        <dbReference type="ARBA" id="ARBA00004141"/>
    </source>
</evidence>
<keyword evidence="13" id="KW-1185">Reference proteome</keyword>
<keyword evidence="5 10" id="KW-0472">Membrane</keyword>
<dbReference type="SUPFAM" id="SSF81321">
    <property type="entry name" value="Family A G protein-coupled receptor-like"/>
    <property type="match status" value="2"/>
</dbReference>
<evidence type="ECO:0000256" key="7">
    <source>
        <dbReference type="ARBA" id="ARBA00023180"/>
    </source>
</evidence>
<evidence type="ECO:0000256" key="9">
    <source>
        <dbReference type="RuleBase" id="RU000688"/>
    </source>
</evidence>
<keyword evidence="3 10" id="KW-1133">Transmembrane helix</keyword>
<keyword evidence="8 9" id="KW-0807">Transducer</keyword>
<feature type="transmembrane region" description="Helical" evidence="10">
    <location>
        <begin position="282"/>
        <end position="307"/>
    </location>
</feature>
<evidence type="ECO:0000313" key="13">
    <source>
        <dbReference type="Proteomes" id="UP001166093"/>
    </source>
</evidence>
<dbReference type="Gene3D" id="1.20.1070.10">
    <property type="entry name" value="Rhodopsin 7-helix transmembrane proteins"/>
    <property type="match status" value="2"/>
</dbReference>
<feature type="transmembrane region" description="Helical" evidence="10">
    <location>
        <begin position="336"/>
        <end position="357"/>
    </location>
</feature>
<feature type="transmembrane region" description="Helical" evidence="10">
    <location>
        <begin position="537"/>
        <end position="561"/>
    </location>
</feature>
<feature type="transmembrane region" description="Helical" evidence="10">
    <location>
        <begin position="38"/>
        <end position="56"/>
    </location>
</feature>
<evidence type="ECO:0000256" key="2">
    <source>
        <dbReference type="ARBA" id="ARBA00022692"/>
    </source>
</evidence>
<keyword evidence="2 9" id="KW-0812">Transmembrane</keyword>
<feature type="transmembrane region" description="Helical" evidence="10">
    <location>
        <begin position="369"/>
        <end position="387"/>
    </location>
</feature>
<feature type="transmembrane region" description="Helical" evidence="10">
    <location>
        <begin position="116"/>
        <end position="135"/>
    </location>
</feature>
<evidence type="ECO:0000256" key="4">
    <source>
        <dbReference type="ARBA" id="ARBA00023040"/>
    </source>
</evidence>
<comment type="similarity">
    <text evidence="9">Belongs to the G-protein coupled receptor 1 family.</text>
</comment>
<reference evidence="12" key="1">
    <citation type="journal article" date="2021" name="Cell">
        <title>Tracing the genetic footprints of vertebrate landing in non-teleost ray-finned fishes.</title>
        <authorList>
            <person name="Bi X."/>
            <person name="Wang K."/>
            <person name="Yang L."/>
            <person name="Pan H."/>
            <person name="Jiang H."/>
            <person name="Wei Q."/>
            <person name="Fang M."/>
            <person name="Yu H."/>
            <person name="Zhu C."/>
            <person name="Cai Y."/>
            <person name="He Y."/>
            <person name="Gan X."/>
            <person name="Zeng H."/>
            <person name="Yu D."/>
            <person name="Zhu Y."/>
            <person name="Jiang H."/>
            <person name="Qiu Q."/>
            <person name="Yang H."/>
            <person name="Zhang Y.E."/>
            <person name="Wang W."/>
            <person name="Zhu M."/>
            <person name="He S."/>
            <person name="Zhang G."/>
        </authorList>
    </citation>
    <scope>NUCLEOTIDE SEQUENCE</scope>
    <source>
        <strain evidence="12">Pddl_001</strain>
    </source>
</reference>
<evidence type="ECO:0000259" key="11">
    <source>
        <dbReference type="PROSITE" id="PS50262"/>
    </source>
</evidence>
<evidence type="ECO:0000256" key="6">
    <source>
        <dbReference type="ARBA" id="ARBA00023170"/>
    </source>
</evidence>
<comment type="subcellular location">
    <subcellularLocation>
        <location evidence="1">Membrane</location>
        <topology evidence="1">Multi-pass membrane protein</topology>
    </subcellularLocation>
</comment>
<feature type="transmembrane region" description="Helical" evidence="10">
    <location>
        <begin position="207"/>
        <end position="231"/>
    </location>
</feature>
<feature type="transmembrane region" description="Helical" evidence="10">
    <location>
        <begin position="76"/>
        <end position="95"/>
    </location>
</feature>
<keyword evidence="7" id="KW-0325">Glycoprotein</keyword>
<comment type="caution">
    <text evidence="12">The sequence shown here is derived from an EMBL/GenBank/DDBJ whole genome shotgun (WGS) entry which is preliminary data.</text>
</comment>
<dbReference type="PANTHER" id="PTHR24232:SF56">
    <property type="entry name" value="G-PROTEIN COUPLED RECEPTOR 55"/>
    <property type="match status" value="1"/>
</dbReference>
<dbReference type="Proteomes" id="UP001166093">
    <property type="component" value="Unassembled WGS sequence"/>
</dbReference>
<name>A0ABS2XDM9_POLSP</name>
<feature type="transmembrane region" description="Helical" evidence="10">
    <location>
        <begin position="492"/>
        <end position="516"/>
    </location>
</feature>
<feature type="domain" description="G-protein coupled receptors family 1 profile" evidence="11">
    <location>
        <begin position="19"/>
        <end position="267"/>
    </location>
</feature>
<feature type="transmembrane region" description="Helical" evidence="10">
    <location>
        <begin position="251"/>
        <end position="270"/>
    </location>
</feature>
<feature type="domain" description="G-protein coupled receptors family 1 profile" evidence="11">
    <location>
        <begin position="349"/>
        <end position="597"/>
    </location>
</feature>
<dbReference type="PROSITE" id="PS00237">
    <property type="entry name" value="G_PROTEIN_RECEP_F1_1"/>
    <property type="match status" value="2"/>
</dbReference>
<dbReference type="PRINTS" id="PR00237">
    <property type="entry name" value="GPCRRHODOPSN"/>
</dbReference>
<protein>
    <submittedName>
        <fullName evidence="12">GPR35 protein</fullName>
    </submittedName>
</protein>
<dbReference type="EMBL" id="JAAWVQ010017966">
    <property type="protein sequence ID" value="MBN3272235.1"/>
    <property type="molecule type" value="Genomic_DNA"/>
</dbReference>
<dbReference type="PROSITE" id="PS50262">
    <property type="entry name" value="G_PROTEIN_RECEP_F1_2"/>
    <property type="match status" value="2"/>
</dbReference>
<evidence type="ECO:0000313" key="12">
    <source>
        <dbReference type="EMBL" id="MBN3272235.1"/>
    </source>
</evidence>
<feature type="transmembrane region" description="Helical" evidence="10">
    <location>
        <begin position="6"/>
        <end position="26"/>
    </location>
</feature>
<proteinExistence type="inferred from homology"/>
<dbReference type="Pfam" id="PF00001">
    <property type="entry name" value="7tm_1"/>
    <property type="match status" value="2"/>
</dbReference>
<keyword evidence="6 9" id="KW-0675">Receptor</keyword>
<organism evidence="12 13">
    <name type="scientific">Polyodon spathula</name>
    <name type="common">North American paddlefish</name>
    <name type="synonym">Squalus spathula</name>
    <dbReference type="NCBI Taxonomy" id="7913"/>
    <lineage>
        <taxon>Eukaryota</taxon>
        <taxon>Metazoa</taxon>
        <taxon>Chordata</taxon>
        <taxon>Craniata</taxon>
        <taxon>Vertebrata</taxon>
        <taxon>Euteleostomi</taxon>
        <taxon>Actinopterygii</taxon>
        <taxon>Chondrostei</taxon>
        <taxon>Acipenseriformes</taxon>
        <taxon>Polyodontidae</taxon>
        <taxon>Polyodon</taxon>
    </lineage>
</organism>
<evidence type="ECO:0000256" key="3">
    <source>
        <dbReference type="ARBA" id="ARBA00022989"/>
    </source>
</evidence>
<accession>A0ABS2XDM9</accession>
<evidence type="ECO:0000256" key="5">
    <source>
        <dbReference type="ARBA" id="ARBA00023136"/>
    </source>
</evidence>
<dbReference type="InterPro" id="IPR000276">
    <property type="entry name" value="GPCR_Rhodpsn"/>
</dbReference>
<gene>
    <name evidence="12" type="primary">Gpr35</name>
    <name evidence="12" type="ORF">GTO93_0007951</name>
</gene>
<sequence length="618" mass="70370">MWIVRSVMYIPVFVIGLILNTIALGVFCRKGRRTETKIYMTSLVISDILLLFFLPFKIYSYNHEWTLGPDMCRLLVSVYYVNMYVSILTITAISIDRYIAIKHPFRAKSIRSPLEAGVLCILIWITVCTLSAVFYKHSFRYHANSAGFKCFQKDEVFYTPFVFVTEIVGFVLPLIAVIYCSAQSVYTLLKNQHISPQGENSRSIRMLVTNAVVFVVCFTPFHIGFLLKFLVQIYSNDNCSLDQKVITFFHAADWIASTNCCLDAVFYYFAAKEFCDNHYRSLFCHSSMSITVISVCIKATSQCLIIFNHFTVRTTMNNTTWLCNISMPRAVETFQMVLTIPVLILGLVFNAAALFVLCCKLRDWTETKIYMTNLAIADFILLLSLPFKMATYNYKFAKQLCTLLVSVYYMNMYVSILIITAISVDRYIAIKHPFRARTLRSPLKAAAVCLTIWLVIVSFSVMVNTDSKRKGSQHQQKCFHGNDSTGLSLKPILLIEIAGFCMPLVILIFCSMQAIYSLSKDISSECRDEKRRGINVIATNLVVFFVCFAPIHVAMFLQHLIKIVDPSNCSLQQQLVNLMHVSSCIANTNCCLDAVCYYFVAKEFFLSSSVQTSPQRDN</sequence>
<feature type="transmembrane region" description="Helical" evidence="10">
    <location>
        <begin position="407"/>
        <end position="424"/>
    </location>
</feature>
<keyword evidence="4 9" id="KW-0297">G-protein coupled receptor</keyword>
<evidence type="ECO:0000256" key="8">
    <source>
        <dbReference type="ARBA" id="ARBA00023224"/>
    </source>
</evidence>